<evidence type="ECO:0000313" key="1">
    <source>
        <dbReference type="EMBL" id="KXS11329.1"/>
    </source>
</evidence>
<reference evidence="1 2" key="1">
    <citation type="journal article" date="2015" name="Genome Biol. Evol.">
        <title>Phylogenomic analyses indicate that early fungi evolved digesting cell walls of algal ancestors of land plants.</title>
        <authorList>
            <person name="Chang Y."/>
            <person name="Wang S."/>
            <person name="Sekimoto S."/>
            <person name="Aerts A.L."/>
            <person name="Choi C."/>
            <person name="Clum A."/>
            <person name="LaButti K.M."/>
            <person name="Lindquist E.A."/>
            <person name="Yee Ngan C."/>
            <person name="Ohm R.A."/>
            <person name="Salamov A.A."/>
            <person name="Grigoriev I.V."/>
            <person name="Spatafora J.W."/>
            <person name="Berbee M.L."/>
        </authorList>
    </citation>
    <scope>NUCLEOTIDE SEQUENCE [LARGE SCALE GENOMIC DNA]</scope>
    <source>
        <strain evidence="1 2">JEL478</strain>
    </source>
</reference>
<accession>A0A139A3T6</accession>
<dbReference type="EMBL" id="KQ965803">
    <property type="protein sequence ID" value="KXS11329.1"/>
    <property type="molecule type" value="Genomic_DNA"/>
</dbReference>
<dbReference type="PANTHER" id="PTHR18901">
    <property type="entry name" value="2-DEOXYGLUCOSE-6-PHOSPHATE PHOSPHATASE 2"/>
    <property type="match status" value="1"/>
</dbReference>
<dbReference type="NCBIfam" id="TIGR01509">
    <property type="entry name" value="HAD-SF-IA-v3"/>
    <property type="match status" value="1"/>
</dbReference>
<dbReference type="OMA" id="PEMSDSK"/>
<dbReference type="SFLD" id="SFLDG01129">
    <property type="entry name" value="C1.5:_HAD__Beta-PGM__Phosphata"/>
    <property type="match status" value="1"/>
</dbReference>
<dbReference type="Gene3D" id="1.10.150.240">
    <property type="entry name" value="Putative phosphatase, domain 2"/>
    <property type="match status" value="1"/>
</dbReference>
<dbReference type="Gene3D" id="3.40.50.1000">
    <property type="entry name" value="HAD superfamily/HAD-like"/>
    <property type="match status" value="1"/>
</dbReference>
<dbReference type="SUPFAM" id="SSF56784">
    <property type="entry name" value="HAD-like"/>
    <property type="match status" value="1"/>
</dbReference>
<dbReference type="InterPro" id="IPR023198">
    <property type="entry name" value="PGP-like_dom2"/>
</dbReference>
<dbReference type="InterPro" id="IPR006439">
    <property type="entry name" value="HAD-SF_hydro_IA"/>
</dbReference>
<dbReference type="Pfam" id="PF00702">
    <property type="entry name" value="Hydrolase"/>
    <property type="match status" value="1"/>
</dbReference>
<protein>
    <submittedName>
        <fullName evidence="1">HAD-like protein</fullName>
    </submittedName>
</protein>
<dbReference type="InterPro" id="IPR036412">
    <property type="entry name" value="HAD-like_sf"/>
</dbReference>
<dbReference type="SFLD" id="SFLDS00003">
    <property type="entry name" value="Haloacid_Dehalogenase"/>
    <property type="match status" value="1"/>
</dbReference>
<dbReference type="InterPro" id="IPR023214">
    <property type="entry name" value="HAD_sf"/>
</dbReference>
<dbReference type="STRING" id="1344416.A0A139A3T6"/>
<gene>
    <name evidence="1" type="ORF">M427DRAFT_147843</name>
</gene>
<proteinExistence type="predicted"/>
<keyword evidence="2" id="KW-1185">Reference proteome</keyword>
<evidence type="ECO:0000313" key="2">
    <source>
        <dbReference type="Proteomes" id="UP000070544"/>
    </source>
</evidence>
<dbReference type="PANTHER" id="PTHR18901:SF38">
    <property type="entry name" value="PSEUDOURIDINE-5'-PHOSPHATASE"/>
    <property type="match status" value="1"/>
</dbReference>
<name>A0A139A3T6_GONPJ</name>
<dbReference type="OrthoDB" id="40579at2759"/>
<dbReference type="Proteomes" id="UP000070544">
    <property type="component" value="Unassembled WGS sequence"/>
</dbReference>
<dbReference type="AlphaFoldDB" id="A0A139A3T6"/>
<dbReference type="GO" id="GO:0016791">
    <property type="term" value="F:phosphatase activity"/>
    <property type="evidence" value="ECO:0007669"/>
    <property type="project" value="UniProtKB-ARBA"/>
</dbReference>
<organism evidence="1 2">
    <name type="scientific">Gonapodya prolifera (strain JEL478)</name>
    <name type="common">Monoblepharis prolifera</name>
    <dbReference type="NCBI Taxonomy" id="1344416"/>
    <lineage>
        <taxon>Eukaryota</taxon>
        <taxon>Fungi</taxon>
        <taxon>Fungi incertae sedis</taxon>
        <taxon>Chytridiomycota</taxon>
        <taxon>Chytridiomycota incertae sedis</taxon>
        <taxon>Monoblepharidomycetes</taxon>
        <taxon>Monoblepharidales</taxon>
        <taxon>Gonapodyaceae</taxon>
        <taxon>Gonapodya</taxon>
    </lineage>
</organism>
<sequence>MPCRPRIRYAIFDMDGLLLDTERCYYQAASAILGERGLTLSDEVNAARLGLKAEESTKLILESTGASLTPEEYRLELRKRQTELWRTVKPLPGAMTIVNRLKSVSIPISIATSSALPEFSIKRSACPDLFSLFEGCWVLGDDPRVSRGKPEPDIFQEAARRMGVKEEGAREVLVFEDSPNGVLAALRANMVPIWVIGSDPAFLGLVYERGGDVVHSLEDVRIEDWGIALPSKGLL</sequence>